<gene>
    <name evidence="1" type="ORF">SKAU_G00130150</name>
</gene>
<evidence type="ECO:0000313" key="2">
    <source>
        <dbReference type="Proteomes" id="UP001152622"/>
    </source>
</evidence>
<reference evidence="1" key="1">
    <citation type="journal article" date="2023" name="Science">
        <title>Genome structures resolve the early diversification of teleost fishes.</title>
        <authorList>
            <person name="Parey E."/>
            <person name="Louis A."/>
            <person name="Montfort J."/>
            <person name="Bouchez O."/>
            <person name="Roques C."/>
            <person name="Iampietro C."/>
            <person name="Lluch J."/>
            <person name="Castinel A."/>
            <person name="Donnadieu C."/>
            <person name="Desvignes T."/>
            <person name="Floi Bucao C."/>
            <person name="Jouanno E."/>
            <person name="Wen M."/>
            <person name="Mejri S."/>
            <person name="Dirks R."/>
            <person name="Jansen H."/>
            <person name="Henkel C."/>
            <person name="Chen W.J."/>
            <person name="Zahm M."/>
            <person name="Cabau C."/>
            <person name="Klopp C."/>
            <person name="Thompson A.W."/>
            <person name="Robinson-Rechavi M."/>
            <person name="Braasch I."/>
            <person name="Lecointre G."/>
            <person name="Bobe J."/>
            <person name="Postlethwait J.H."/>
            <person name="Berthelot C."/>
            <person name="Roest Crollius H."/>
            <person name="Guiguen Y."/>
        </authorList>
    </citation>
    <scope>NUCLEOTIDE SEQUENCE</scope>
    <source>
        <strain evidence="1">WJC10195</strain>
    </source>
</reference>
<protein>
    <submittedName>
        <fullName evidence="1">Uncharacterized protein</fullName>
    </submittedName>
</protein>
<dbReference type="InterPro" id="IPR029192">
    <property type="entry name" value="SPATA25"/>
</dbReference>
<evidence type="ECO:0000313" key="1">
    <source>
        <dbReference type="EMBL" id="KAJ8364184.1"/>
    </source>
</evidence>
<dbReference type="Proteomes" id="UP001152622">
    <property type="component" value="Chromosome 4"/>
</dbReference>
<name>A0A9Q1FQM9_SYNKA</name>
<accession>A0A9Q1FQM9</accession>
<dbReference type="AlphaFoldDB" id="A0A9Q1FQM9"/>
<comment type="caution">
    <text evidence="1">The sequence shown here is derived from an EMBL/GenBank/DDBJ whole genome shotgun (WGS) entry which is preliminary data.</text>
</comment>
<sequence length="105" mass="11796">MGKPHNEQLPVQHTASPMLYLDHPLLCQWAQKVPFSQAPASQRPLVYQEDHVCPLMLAMLVAGVPVMPAPGVRTDRVLAEAQHFKELNPNMDELWEEQLGNSGHH</sequence>
<dbReference type="Pfam" id="PF15218">
    <property type="entry name" value="SPATA25"/>
    <property type="match status" value="1"/>
</dbReference>
<proteinExistence type="predicted"/>
<organism evidence="1 2">
    <name type="scientific">Synaphobranchus kaupii</name>
    <name type="common">Kaup's arrowtooth eel</name>
    <dbReference type="NCBI Taxonomy" id="118154"/>
    <lineage>
        <taxon>Eukaryota</taxon>
        <taxon>Metazoa</taxon>
        <taxon>Chordata</taxon>
        <taxon>Craniata</taxon>
        <taxon>Vertebrata</taxon>
        <taxon>Euteleostomi</taxon>
        <taxon>Actinopterygii</taxon>
        <taxon>Neopterygii</taxon>
        <taxon>Teleostei</taxon>
        <taxon>Anguilliformes</taxon>
        <taxon>Synaphobranchidae</taxon>
        <taxon>Synaphobranchus</taxon>
    </lineage>
</organism>
<dbReference type="OrthoDB" id="9038306at2759"/>
<keyword evidence="2" id="KW-1185">Reference proteome</keyword>
<dbReference type="EMBL" id="JAINUF010000004">
    <property type="protein sequence ID" value="KAJ8364184.1"/>
    <property type="molecule type" value="Genomic_DNA"/>
</dbReference>